<feature type="domain" description="Asparagine synthetase" evidence="1">
    <location>
        <begin position="2"/>
        <end position="273"/>
    </location>
</feature>
<dbReference type="PANTHER" id="PTHR43284">
    <property type="entry name" value="ASPARAGINE SYNTHETASE (GLUTAMINE-HYDROLYZING)"/>
    <property type="match status" value="1"/>
</dbReference>
<dbReference type="EMBL" id="UINC01056595">
    <property type="protein sequence ID" value="SVB76807.1"/>
    <property type="molecule type" value="Genomic_DNA"/>
</dbReference>
<dbReference type="GO" id="GO:0005829">
    <property type="term" value="C:cytosol"/>
    <property type="evidence" value="ECO:0007669"/>
    <property type="project" value="TreeGrafter"/>
</dbReference>
<dbReference type="PANTHER" id="PTHR43284:SF1">
    <property type="entry name" value="ASPARAGINE SYNTHETASE"/>
    <property type="match status" value="1"/>
</dbReference>
<gene>
    <name evidence="2" type="ORF">METZ01_LOCUS229661</name>
</gene>
<dbReference type="InterPro" id="IPR014729">
    <property type="entry name" value="Rossmann-like_a/b/a_fold"/>
</dbReference>
<dbReference type="AlphaFoldDB" id="A0A382GQ95"/>
<protein>
    <recommendedName>
        <fullName evidence="1">Asparagine synthetase domain-containing protein</fullName>
    </recommendedName>
</protein>
<accession>A0A382GQ95</accession>
<evidence type="ECO:0000313" key="2">
    <source>
        <dbReference type="EMBL" id="SVB76807.1"/>
    </source>
</evidence>
<organism evidence="2">
    <name type="scientific">marine metagenome</name>
    <dbReference type="NCBI Taxonomy" id="408172"/>
    <lineage>
        <taxon>unclassified sequences</taxon>
        <taxon>metagenomes</taxon>
        <taxon>ecological metagenomes</taxon>
    </lineage>
</organism>
<dbReference type="InterPro" id="IPR051786">
    <property type="entry name" value="ASN_synthetase/amidase"/>
</dbReference>
<dbReference type="InterPro" id="IPR001962">
    <property type="entry name" value="Asn_synthase"/>
</dbReference>
<reference evidence="2" key="1">
    <citation type="submission" date="2018-05" db="EMBL/GenBank/DDBJ databases">
        <authorList>
            <person name="Lanie J.A."/>
            <person name="Ng W.-L."/>
            <person name="Kazmierczak K.M."/>
            <person name="Andrzejewski T.M."/>
            <person name="Davidsen T.M."/>
            <person name="Wayne K.J."/>
            <person name="Tettelin H."/>
            <person name="Glass J.I."/>
            <person name="Rusch D."/>
            <person name="Podicherti R."/>
            <person name="Tsui H.-C.T."/>
            <person name="Winkler M.E."/>
        </authorList>
    </citation>
    <scope>NUCLEOTIDE SEQUENCE</scope>
</reference>
<sequence length="282" mass="32044">STSIYAQYCVFQAAKKAGITVMLDGQGADELFAGYPSYRGALLASYMKRGKFLSALELLRAGTGHIGQGRGALMKRALHYMVSAGLYSRARKMVGRGNNHPWIDLDKLEDAGVNTHLVKPEKYDRDILRQALRYSLEKTSIPQLLRYEDRDSMAHSIESRVPFLIPSLVNFAYSIPDHYLISHGGDSKSILKAAMRGIVPDLVLDRKDKVGFQTPEQDWLRLLSTWVDDMLGQAAEFSWLDVDALREEWREILAGRKSYDTRVWRWVNFLRWANIFGVSSHT</sequence>
<dbReference type="GO" id="GO:0004066">
    <property type="term" value="F:asparagine synthase (glutamine-hydrolyzing) activity"/>
    <property type="evidence" value="ECO:0007669"/>
    <property type="project" value="InterPro"/>
</dbReference>
<dbReference type="Gene3D" id="3.40.50.620">
    <property type="entry name" value="HUPs"/>
    <property type="match status" value="1"/>
</dbReference>
<dbReference type="Pfam" id="PF00733">
    <property type="entry name" value="Asn_synthase"/>
    <property type="match status" value="1"/>
</dbReference>
<proteinExistence type="predicted"/>
<dbReference type="GO" id="GO:0006529">
    <property type="term" value="P:asparagine biosynthetic process"/>
    <property type="evidence" value="ECO:0007669"/>
    <property type="project" value="InterPro"/>
</dbReference>
<evidence type="ECO:0000259" key="1">
    <source>
        <dbReference type="Pfam" id="PF00733"/>
    </source>
</evidence>
<name>A0A382GQ95_9ZZZZ</name>
<dbReference type="CDD" id="cd01991">
    <property type="entry name" value="Asn_synthase_B_C"/>
    <property type="match status" value="1"/>
</dbReference>
<dbReference type="SUPFAM" id="SSF52402">
    <property type="entry name" value="Adenine nucleotide alpha hydrolases-like"/>
    <property type="match status" value="1"/>
</dbReference>
<feature type="non-terminal residue" evidence="2">
    <location>
        <position position="1"/>
    </location>
</feature>